<evidence type="ECO:0000256" key="2">
    <source>
        <dbReference type="ARBA" id="ARBA00022553"/>
    </source>
</evidence>
<dbReference type="SMART" id="SM00823">
    <property type="entry name" value="PKS_PP"/>
    <property type="match status" value="3"/>
</dbReference>
<gene>
    <name evidence="7" type="ORF">QQS21_001906</name>
</gene>
<dbReference type="SUPFAM" id="SSF56801">
    <property type="entry name" value="Acetyl-CoA synthetase-like"/>
    <property type="match status" value="3"/>
</dbReference>
<dbReference type="GO" id="GO:0016874">
    <property type="term" value="F:ligase activity"/>
    <property type="evidence" value="ECO:0007669"/>
    <property type="project" value="UniProtKB-KW"/>
</dbReference>
<dbReference type="FunFam" id="3.30.559.30:FF:000003">
    <property type="entry name" value="Nonribosomal peptide synthase SidD"/>
    <property type="match status" value="1"/>
</dbReference>
<organism evidence="7 8">
    <name type="scientific">Conoideocrella luteorostrata</name>
    <dbReference type="NCBI Taxonomy" id="1105319"/>
    <lineage>
        <taxon>Eukaryota</taxon>
        <taxon>Fungi</taxon>
        <taxon>Dikarya</taxon>
        <taxon>Ascomycota</taxon>
        <taxon>Pezizomycotina</taxon>
        <taxon>Sordariomycetes</taxon>
        <taxon>Hypocreomycetidae</taxon>
        <taxon>Hypocreales</taxon>
        <taxon>Clavicipitaceae</taxon>
        <taxon>Conoideocrella</taxon>
    </lineage>
</organism>
<dbReference type="GO" id="GO:0031177">
    <property type="term" value="F:phosphopantetheine binding"/>
    <property type="evidence" value="ECO:0007669"/>
    <property type="project" value="InterPro"/>
</dbReference>
<keyword evidence="2" id="KW-0597">Phosphoprotein</keyword>
<dbReference type="InterPro" id="IPR000873">
    <property type="entry name" value="AMP-dep_synth/lig_dom"/>
</dbReference>
<dbReference type="CDD" id="cd19542">
    <property type="entry name" value="CT_NRPS-like"/>
    <property type="match status" value="1"/>
</dbReference>
<feature type="domain" description="Carrier" evidence="6">
    <location>
        <begin position="1716"/>
        <end position="1792"/>
    </location>
</feature>
<evidence type="ECO:0000256" key="5">
    <source>
        <dbReference type="SAM" id="MobiDB-lite"/>
    </source>
</evidence>
<dbReference type="PROSITE" id="PS00012">
    <property type="entry name" value="PHOSPHOPANTETHEINE"/>
    <property type="match status" value="2"/>
</dbReference>
<dbReference type="InterPro" id="IPR020845">
    <property type="entry name" value="AMP-binding_CS"/>
</dbReference>
<dbReference type="InterPro" id="IPR009081">
    <property type="entry name" value="PP-bd_ACP"/>
</dbReference>
<evidence type="ECO:0000256" key="4">
    <source>
        <dbReference type="ARBA" id="ARBA00029454"/>
    </source>
</evidence>
<dbReference type="Gene3D" id="3.30.559.30">
    <property type="entry name" value="Nonribosomal peptide synthetase, condensation domain"/>
    <property type="match status" value="3"/>
</dbReference>
<keyword evidence="3" id="KW-0436">Ligase</keyword>
<dbReference type="NCBIfam" id="TIGR01733">
    <property type="entry name" value="AA-adenyl-dom"/>
    <property type="match status" value="2"/>
</dbReference>
<dbReference type="InterPro" id="IPR023213">
    <property type="entry name" value="CAT-like_dom_sf"/>
</dbReference>
<dbReference type="CDD" id="cd19534">
    <property type="entry name" value="E_NRPS"/>
    <property type="match status" value="1"/>
</dbReference>
<dbReference type="PANTHER" id="PTHR45527">
    <property type="entry name" value="NONRIBOSOMAL PEPTIDE SYNTHETASE"/>
    <property type="match status" value="1"/>
</dbReference>
<dbReference type="FunFam" id="1.10.1200.10:FF:000005">
    <property type="entry name" value="Nonribosomal peptide synthetase 1"/>
    <property type="match status" value="3"/>
</dbReference>
<dbReference type="InterPro" id="IPR006162">
    <property type="entry name" value="Ppantetheine_attach_site"/>
</dbReference>
<comment type="caution">
    <text evidence="7">The sequence shown here is derived from an EMBL/GenBank/DDBJ whole genome shotgun (WGS) entry which is preliminary data.</text>
</comment>
<dbReference type="Proteomes" id="UP001251528">
    <property type="component" value="Unassembled WGS sequence"/>
</dbReference>
<keyword evidence="1" id="KW-0596">Phosphopantetheine</keyword>
<feature type="region of interest" description="Disordered" evidence="5">
    <location>
        <begin position="1"/>
        <end position="30"/>
    </location>
</feature>
<sequence>MSCNKIRSTPAASCRPTSPDRGRESRANGDLSMSASGIAATSEDLDQIWEWNSTVPISVERRIYDLIDARVQAQPNAPAVCAWDGMLTYGELDQLAAKLASKLRMFGVSQDVFVPLCFEKSMWTTVAVYGVIKAGGAFVLLDPSLPEQRLQVIIRQLRASVVLSSASNGERSARLAERVIIINRDFFNAIEFVDAGNVTRQTCPSDPSSLLYAVFTSGSTGMPKGVLITNTNAASALHHQADAMGMNQYSRIFDFASYSFDVSVSNVLSALTTGGCLCVPSDQDRKDNLERSIASLQANILDITPSMAQVLSPDRIPLVKSVIFGGEALHPADIKRWWGKVQIIHIYGPCECTPTSTINYNIADPGEAVHVGKGVGLVTWIVDPEDHHILLPPGCTGELLLEGPLVGRGYLNDDAKTAAAFIEDPLWLLRGTSTKPGRRGRLYKTGDLVQYTKNGCLKFVGRNQATQVKIRGQRLELGEIEHTLRNHDRVVEAVASLQHEGGQEPRIVSFVTVGNDDAADVPTDNAREAHRPNQSKSPSDSEPVPITGRNGQIDRFPTTKMLRKQNRQRIEAELYEMLQSTLPSYMIPQMIQILDRMPLNRNGKIDRLELVKSLQGRIQLPGSIRQPVSKAERQMREVWAQVLNVEISTIGSDSSFFVLGGSSIAAMKVVAEMRKVGVKLSVADIFHYPVLHKLVEQSHQESLADKRDDVFAPFALLSNESALDSILQEICIQYHLEHLDGTDGTTHNSPIHDAYPCTPLQQGLMSLTSMSPGSYIGQSVLEISSDASVEKLCSAWEQVVRDLPILRTRLVHHDHLGLVQIVIDEPLKWIKANCLDDYLASDIEQPMDLGQQLTRYALVKDGTGNRMWFVWTIHHALFDGWSIDLILDAVRKTYQGKPFQRGPQFQAFIKNIQHQDSNMMRDYWLNALDGCQCAPFPSLPPHVEYPMARSSVEHSFPRPLSDRLGITPPIMIRAAWALLVGEITSADDVVFGATVFGRNAPVAGIEMMVGPTFATVPVRVKWNKNDRAIEFLRAAQQQATGMIEYEQIGLKRLAELSPDARQACMFQTLLVVQPEEVNDGSDELGVWRSDLGRGNRFDSYGLMLVAQLGAAMVRITASFDSGMIESWRVSKLLNRLGHIISQLDQTSPDVLLSEIETATPEDLEQIWNWNHTVPKAAEQCIHKLFEQAARTQPQASAVCAWDGSWTYSELDKASTRLAYYLVSLGVGLEQIVPLCFEKSRWTPVAMLAVMKAGGASVALDSTQPEERLRTIVQQTEPAILLSSSVNQELASRLSHQHVVVVDEGLLASLNSVTGAGRLPVVSPSNKLYVAFTSGSTGLPKGAIISHSNFSSAIQHIRASNFGRVEPLLRVYDFASYAFDISWFNSLQSLTSGGCLCIPSEADRRDDLAGSIRRLQATFVILTPSTANILPLETIQSLQTLMLAGEALPSEFAKRWTGLTRLTNGYGPCECTPITTIAAIDGESVGASSIGKGVGVNTWVVQASNHNHLVAVGDVGELVLEGPLVGYGYLGDAEQTAAAFIHDPIWLRDGAPGHSGRRGRLYKTGDLVRYSSDGSLVFVGRKDANQVKIRGQRVELGDVEHHVRVSIPTASQVVAEVILPTDRDGQGRPTLAAFLVHDHPTGLSPAAQVTSVSAEVSHELAKRLPGYMIPTVYFSFHEFPTNSSGKIDRRHLRQFGAGFTIQQLAQLSSASVAEKRAPATIIERTLQEIWARVLAINATSISADDSFFRLGGDSITAMQASAAARGFNINISAADILRSKTISSLAAAASASKNHFTNIEISDAKGDDGRPFELSPIQRLYVKAQPDPRRCFDQNFLLKLRKPTSFAILAKATETIVMRHPMLRARFGRTGNGTWKQRIVNDAFESFHLSEVVGAASASPSTARDIRQCRERLNIETGPILAAVLFDNPQSQTVFITVHHLVIDLVSWRILLEELECLLTNCQLPAIPATNFRAWCSLQARYATENLCKEWPSQLKPSPLSYWGLEIEEIVQGATASKEFMLDATTSTALLGACNEAFGTRPVELMIAALVCSFSTIFADRSLPVVFNEGHGREPWDDCIDLSRTMGWFTTISPAFVPDGAVLDLMDAVRRTKDSVRKLSKNGWSYFTSRFSNETNSTLNAADFPVEVLLNFAGSYQQLERDGSIFESLSILDSCHPESWLKLRRLALFEFNAQMDKGQLLVSLEYPKNAQCSDLIETWIASYEDVLTQLAVVLVNKPPEWTLSDFPMAFTSYADMEEFRSVAMPRLGLGNARDIEDIFPCTGLQEGMLVAQFKSLDNYRVMLEFEIVATEASEDYIELSRIERSWQAVVRRHALLRSILVDVMPGSSRTMHVVLKDPTPMITFNPYTSEASGDSRRVRGQACLKYGKYDLQHQLNVSRVDDKHVRICFQVSHVILDGHSIGIMLRDFWQAYNGTPSLDAPSYGDFIKYVEKRPRDADREFWAKYLEGVKPCLFPASTSATEQMKDITVAVSGLDTTAIHNFCSKWEVTTASVIQTAWALVLYHYTGCTNPCFGNLASCRDVPIDRVEDVFGPVIGMVPYRVQLDGGRSVVEILREAQNDFTDSLPHQTLSLMEVHEALGVGSSGLFNSILSFQRADNQLSPSRDEHTIQELGSNDPVEYPVSLSVGDSATELSINMNFKANFIVRTEADRVAKVMGTAVSSLISGPHEEISIDSILTGDDLQRIWTWNKEVPTAEEKLANTLVEEQARLRPDAKAVCARDGELTYKELDSLASILAHRLAFLGVGPDTWVPLCFEKSMWTPVAALAALKAGAGFVLLDPSFPEQRLQSIVEQLNPRVVLTSSLNLDLSARLCQTVVQVGPELAEAKPLDMENPKSLTGTPAAPMYIVFTCGSTDAPTGMVFSHTNFCSALKHQSHLLGFSPSSRVFDTVSYAPDLSVFNMFATFATGGCMCIPSEKEKQDNVSQSIADFEATLVIVTPSVARLIDPPMVPELKTIILTGEPVSISDANRWWSKVQLINAYRPSACNISTINGRHSCAEEVVSIGRGMGLVTWVVDSGKHDSLLPPGCVGELVLEGPLLGCGYPDDRGKDDDAFINDPKWLLTGIPGKQQGRHGRCYKTGDLVQYNTDGSLMYVGRKEDTRVMIHGQRVKLEEVEYWTQSSMSEVGDVAAEIIEPRENDSSSNILVVVFVRFQDESTKRKMPDARPSLLRVPAEVEGKLAKHLPAYMMPSLLISMSELPTAVTGKIDRKRLREIGAQFSVEQLEAVRTAEHGLKRQPTSEVERVMRNLWAKILNVSADSIGIDDSFFRLGGDSILCMKLVGEARRVHINITVSDIFQRETLAELVRGQDLKIGKCL</sequence>
<dbReference type="InterPro" id="IPR020806">
    <property type="entry name" value="PKS_PP-bd"/>
</dbReference>
<dbReference type="CDD" id="cd05918">
    <property type="entry name" value="A_NRPS_SidN3_like"/>
    <property type="match status" value="3"/>
</dbReference>
<dbReference type="NCBIfam" id="NF003417">
    <property type="entry name" value="PRK04813.1"/>
    <property type="match status" value="4"/>
</dbReference>
<dbReference type="PROSITE" id="PS50075">
    <property type="entry name" value="CARRIER"/>
    <property type="match status" value="3"/>
</dbReference>
<keyword evidence="8" id="KW-1185">Reference proteome</keyword>
<feature type="compositionally biased region" description="Polar residues" evidence="5">
    <location>
        <begin position="1"/>
        <end position="11"/>
    </location>
</feature>
<dbReference type="PANTHER" id="PTHR45527:SF3">
    <property type="entry name" value="SIDEROPHORE SYNTHETASE (EUROFUNG)"/>
    <property type="match status" value="1"/>
</dbReference>
<dbReference type="FunFam" id="3.30.559.30:FF:000002">
    <property type="entry name" value="Nonribosomal peptide synthase Pes1"/>
    <property type="match status" value="1"/>
</dbReference>
<dbReference type="InterPro" id="IPR042099">
    <property type="entry name" value="ANL_N_sf"/>
</dbReference>
<evidence type="ECO:0000313" key="7">
    <source>
        <dbReference type="EMBL" id="KAK2612057.1"/>
    </source>
</evidence>
<dbReference type="SUPFAM" id="SSF47336">
    <property type="entry name" value="ACP-like"/>
    <property type="match status" value="3"/>
</dbReference>
<evidence type="ECO:0000256" key="1">
    <source>
        <dbReference type="ARBA" id="ARBA00022450"/>
    </source>
</evidence>
<dbReference type="InterPro" id="IPR001242">
    <property type="entry name" value="Condensation_dom"/>
</dbReference>
<reference evidence="7" key="1">
    <citation type="submission" date="2023-06" db="EMBL/GenBank/DDBJ databases">
        <title>Conoideocrella luteorostrata (Hypocreales: Clavicipitaceae), a potential biocontrol fungus for elongate hemlock scale in United States Christmas tree production areas.</title>
        <authorList>
            <person name="Barrett H."/>
            <person name="Lovett B."/>
            <person name="Macias A.M."/>
            <person name="Stajich J.E."/>
            <person name="Kasson M.T."/>
        </authorList>
    </citation>
    <scope>NUCLEOTIDE SEQUENCE</scope>
    <source>
        <strain evidence="7">ARSEF 14590</strain>
    </source>
</reference>
<comment type="similarity">
    <text evidence="4">Belongs to the NRP synthetase family.</text>
</comment>
<dbReference type="SUPFAM" id="SSF52777">
    <property type="entry name" value="CoA-dependent acyltransferases"/>
    <property type="match status" value="6"/>
</dbReference>
<feature type="domain" description="Carrier" evidence="6">
    <location>
        <begin position="626"/>
        <end position="702"/>
    </location>
</feature>
<evidence type="ECO:0000259" key="6">
    <source>
        <dbReference type="PROSITE" id="PS50075"/>
    </source>
</evidence>
<evidence type="ECO:0000313" key="8">
    <source>
        <dbReference type="Proteomes" id="UP001251528"/>
    </source>
</evidence>
<dbReference type="FunFam" id="3.30.300.30:FF:000015">
    <property type="entry name" value="Nonribosomal peptide synthase SidD"/>
    <property type="match status" value="2"/>
</dbReference>
<dbReference type="Gene3D" id="1.10.1200.10">
    <property type="entry name" value="ACP-like"/>
    <property type="match status" value="3"/>
</dbReference>
<dbReference type="EMBL" id="JASWJB010000021">
    <property type="protein sequence ID" value="KAK2612057.1"/>
    <property type="molecule type" value="Genomic_DNA"/>
</dbReference>
<dbReference type="Pfam" id="PF00501">
    <property type="entry name" value="AMP-binding"/>
    <property type="match status" value="3"/>
</dbReference>
<dbReference type="InterPro" id="IPR036736">
    <property type="entry name" value="ACP-like_sf"/>
</dbReference>
<dbReference type="FunFam" id="3.40.50.12780:FF:000014">
    <property type="entry name" value="Nonribosomal peptide synthetase 1"/>
    <property type="match status" value="2"/>
</dbReference>
<dbReference type="Gene3D" id="3.30.559.10">
    <property type="entry name" value="Chloramphenicol acetyltransferase-like domain"/>
    <property type="match status" value="3"/>
</dbReference>
<dbReference type="InterPro" id="IPR010071">
    <property type="entry name" value="AA_adenyl_dom"/>
</dbReference>
<dbReference type="InterPro" id="IPR045851">
    <property type="entry name" value="AMP-bd_C_sf"/>
</dbReference>
<dbReference type="GO" id="GO:0005737">
    <property type="term" value="C:cytoplasm"/>
    <property type="evidence" value="ECO:0007669"/>
    <property type="project" value="TreeGrafter"/>
</dbReference>
<evidence type="ECO:0000256" key="3">
    <source>
        <dbReference type="ARBA" id="ARBA00022598"/>
    </source>
</evidence>
<dbReference type="Pfam" id="PF00550">
    <property type="entry name" value="PP-binding"/>
    <property type="match status" value="3"/>
</dbReference>
<dbReference type="GO" id="GO:0043041">
    <property type="term" value="P:amino acid activation for nonribosomal peptide biosynthetic process"/>
    <property type="evidence" value="ECO:0007669"/>
    <property type="project" value="TreeGrafter"/>
</dbReference>
<dbReference type="CDD" id="cd19545">
    <property type="entry name" value="FUM14_C_NRPS-like"/>
    <property type="match status" value="1"/>
</dbReference>
<dbReference type="GO" id="GO:0044550">
    <property type="term" value="P:secondary metabolite biosynthetic process"/>
    <property type="evidence" value="ECO:0007669"/>
    <property type="project" value="TreeGrafter"/>
</dbReference>
<dbReference type="Gene3D" id="3.40.50.12780">
    <property type="entry name" value="N-terminal domain of ligase-like"/>
    <property type="match status" value="3"/>
</dbReference>
<dbReference type="Gene3D" id="3.30.300.30">
    <property type="match status" value="3"/>
</dbReference>
<protein>
    <recommendedName>
        <fullName evidence="6">Carrier domain-containing protein</fullName>
    </recommendedName>
</protein>
<accession>A0AAJ0FX16</accession>
<dbReference type="Pfam" id="PF00668">
    <property type="entry name" value="Condensation"/>
    <property type="match status" value="3"/>
</dbReference>
<proteinExistence type="inferred from homology"/>
<feature type="domain" description="Carrier" evidence="6">
    <location>
        <begin position="3255"/>
        <end position="3331"/>
    </location>
</feature>
<dbReference type="PROSITE" id="PS00455">
    <property type="entry name" value="AMP_BINDING"/>
    <property type="match status" value="1"/>
</dbReference>
<feature type="compositionally biased region" description="Basic and acidic residues" evidence="5">
    <location>
        <begin position="18"/>
        <end position="27"/>
    </location>
</feature>
<feature type="region of interest" description="Disordered" evidence="5">
    <location>
        <begin position="518"/>
        <end position="558"/>
    </location>
</feature>
<name>A0AAJ0FX16_9HYPO</name>